<dbReference type="EMBL" id="CP036526">
    <property type="protein sequence ID" value="QDT11138.1"/>
    <property type="molecule type" value="Genomic_DNA"/>
</dbReference>
<reference evidence="2 3" key="1">
    <citation type="submission" date="2019-02" db="EMBL/GenBank/DDBJ databases">
        <title>Deep-cultivation of Planctomycetes and their phenomic and genomic characterization uncovers novel biology.</title>
        <authorList>
            <person name="Wiegand S."/>
            <person name="Jogler M."/>
            <person name="Boedeker C."/>
            <person name="Pinto D."/>
            <person name="Vollmers J."/>
            <person name="Rivas-Marin E."/>
            <person name="Kohn T."/>
            <person name="Peeters S.H."/>
            <person name="Heuer A."/>
            <person name="Rast P."/>
            <person name="Oberbeckmann S."/>
            <person name="Bunk B."/>
            <person name="Jeske O."/>
            <person name="Meyerdierks A."/>
            <person name="Storesund J.E."/>
            <person name="Kallscheuer N."/>
            <person name="Luecker S."/>
            <person name="Lage O.M."/>
            <person name="Pohl T."/>
            <person name="Merkel B.J."/>
            <person name="Hornburger P."/>
            <person name="Mueller R.-W."/>
            <person name="Bruemmer F."/>
            <person name="Labrenz M."/>
            <person name="Spormann A.M."/>
            <person name="Op den Camp H."/>
            <person name="Overmann J."/>
            <person name="Amann R."/>
            <person name="Jetten M.S.M."/>
            <person name="Mascher T."/>
            <person name="Medema M.H."/>
            <person name="Devos D.P."/>
            <person name="Kaster A.-K."/>
            <person name="Ovreas L."/>
            <person name="Rohde M."/>
            <person name="Galperin M.Y."/>
            <person name="Jogler C."/>
        </authorList>
    </citation>
    <scope>NUCLEOTIDE SEQUENCE [LARGE SCALE GENOMIC DNA]</scope>
    <source>
        <strain evidence="2 3">K23_9</strain>
    </source>
</reference>
<organism evidence="2 3">
    <name type="scientific">Stieleria marina</name>
    <dbReference type="NCBI Taxonomy" id="1930275"/>
    <lineage>
        <taxon>Bacteria</taxon>
        <taxon>Pseudomonadati</taxon>
        <taxon>Planctomycetota</taxon>
        <taxon>Planctomycetia</taxon>
        <taxon>Pirellulales</taxon>
        <taxon>Pirellulaceae</taxon>
        <taxon>Stieleria</taxon>
    </lineage>
</organism>
<protein>
    <submittedName>
        <fullName evidence="2">Uncharacterized protein</fullName>
    </submittedName>
</protein>
<evidence type="ECO:0000256" key="1">
    <source>
        <dbReference type="SAM" id="MobiDB-lite"/>
    </source>
</evidence>
<accession>A0A517NVH9</accession>
<proteinExistence type="predicted"/>
<name>A0A517NVH9_9BACT</name>
<feature type="region of interest" description="Disordered" evidence="1">
    <location>
        <begin position="28"/>
        <end position="54"/>
    </location>
</feature>
<evidence type="ECO:0000313" key="2">
    <source>
        <dbReference type="EMBL" id="QDT11138.1"/>
    </source>
</evidence>
<dbReference type="Proteomes" id="UP000319817">
    <property type="component" value="Chromosome"/>
</dbReference>
<evidence type="ECO:0000313" key="3">
    <source>
        <dbReference type="Proteomes" id="UP000319817"/>
    </source>
</evidence>
<feature type="compositionally biased region" description="Polar residues" evidence="1">
    <location>
        <begin position="33"/>
        <end position="53"/>
    </location>
</feature>
<dbReference type="AlphaFoldDB" id="A0A517NVH9"/>
<gene>
    <name evidence="2" type="ORF">K239x_31320</name>
</gene>
<keyword evidence="3" id="KW-1185">Reference proteome</keyword>
<sequence length="80" mass="8481">MIDKDAAIPVVNLLANLVANPFANLIGPPNRPTAANHSNKQQAHSGLATSSRTVAERTNEMPWALLVSIMTDSTTGWLTG</sequence>